<evidence type="ECO:0000313" key="2">
    <source>
        <dbReference type="Proteomes" id="UP000475532"/>
    </source>
</evidence>
<dbReference type="EMBL" id="JAAGLI010000615">
    <property type="protein sequence ID" value="NEA25507.1"/>
    <property type="molecule type" value="Genomic_DNA"/>
</dbReference>
<protein>
    <submittedName>
        <fullName evidence="1">Uncharacterized protein</fullName>
    </submittedName>
</protein>
<sequence>MPNASSAIARFRPLRRPRAPRREVHRFLTRADLVRIALANVPADQRPKPGRDLTSVWTLYWRVRWSIATAQTERARRRARPIGY</sequence>
<comment type="caution">
    <text evidence="1">The sequence shown here is derived from an EMBL/GenBank/DDBJ whole genome shotgun (WGS) entry which is preliminary data.</text>
</comment>
<organism evidence="1 2">
    <name type="scientific">Actinomadura bangladeshensis</name>
    <dbReference type="NCBI Taxonomy" id="453573"/>
    <lineage>
        <taxon>Bacteria</taxon>
        <taxon>Bacillati</taxon>
        <taxon>Actinomycetota</taxon>
        <taxon>Actinomycetes</taxon>
        <taxon>Streptosporangiales</taxon>
        <taxon>Thermomonosporaceae</taxon>
        <taxon>Actinomadura</taxon>
    </lineage>
</organism>
<evidence type="ECO:0000313" key="1">
    <source>
        <dbReference type="EMBL" id="NEA25507.1"/>
    </source>
</evidence>
<dbReference type="Proteomes" id="UP000475532">
    <property type="component" value="Unassembled WGS sequence"/>
</dbReference>
<name>A0A6L9QJ86_9ACTN</name>
<dbReference type="AlphaFoldDB" id="A0A6L9QJ86"/>
<proteinExistence type="predicted"/>
<gene>
    <name evidence="1" type="ORF">G3I70_23915</name>
</gene>
<dbReference type="RefSeq" id="WP_163059512.1">
    <property type="nucleotide sequence ID" value="NZ_JAAGLI010000615.1"/>
</dbReference>
<reference evidence="1 2" key="1">
    <citation type="submission" date="2020-01" db="EMBL/GenBank/DDBJ databases">
        <title>Insect and environment-associated Actinomycetes.</title>
        <authorList>
            <person name="Currrie C."/>
            <person name="Chevrette M."/>
            <person name="Carlson C."/>
            <person name="Stubbendieck R."/>
            <person name="Wendt-Pienkowski E."/>
        </authorList>
    </citation>
    <scope>NUCLEOTIDE SEQUENCE [LARGE SCALE GENOMIC DNA]</scope>
    <source>
        <strain evidence="1 2">SID10258</strain>
    </source>
</reference>
<accession>A0A6L9QJ86</accession>